<evidence type="ECO:0000313" key="2">
    <source>
        <dbReference type="Proteomes" id="UP000095705"/>
    </source>
</evidence>
<comment type="caution">
    <text evidence="1">The sequence shown here is derived from an EMBL/GenBank/DDBJ whole genome shotgun (WGS) entry which is preliminary data.</text>
</comment>
<keyword evidence="2" id="KW-1185">Reference proteome</keyword>
<dbReference type="Proteomes" id="UP000095705">
    <property type="component" value="Unassembled WGS sequence"/>
</dbReference>
<dbReference type="Gene3D" id="1.20.120.450">
    <property type="entry name" value="dinb family like domain"/>
    <property type="match status" value="1"/>
</dbReference>
<name>A0A1E5Q121_9ACTN</name>
<gene>
    <name evidence="1" type="ORF">BGK67_04760</name>
</gene>
<dbReference type="EMBL" id="MEHK01000001">
    <property type="protein sequence ID" value="OEJ35481.1"/>
    <property type="molecule type" value="Genomic_DNA"/>
</dbReference>
<dbReference type="Pfam" id="PF04978">
    <property type="entry name" value="MST"/>
    <property type="match status" value="1"/>
</dbReference>
<proteinExistence type="predicted"/>
<organism evidence="1 2">
    <name type="scientific">Streptomyces subrutilus</name>
    <dbReference type="NCBI Taxonomy" id="36818"/>
    <lineage>
        <taxon>Bacteria</taxon>
        <taxon>Bacillati</taxon>
        <taxon>Actinomycetota</taxon>
        <taxon>Actinomycetes</taxon>
        <taxon>Kitasatosporales</taxon>
        <taxon>Streptomycetaceae</taxon>
        <taxon>Streptomyces</taxon>
    </lineage>
</organism>
<protein>
    <submittedName>
        <fullName evidence="1">Mini-circle protein</fullName>
    </submittedName>
</protein>
<dbReference type="InterPro" id="IPR034660">
    <property type="entry name" value="DinB/YfiT-like"/>
</dbReference>
<dbReference type="SUPFAM" id="SSF109854">
    <property type="entry name" value="DinB/YfiT-like putative metalloenzymes"/>
    <property type="match status" value="1"/>
</dbReference>
<accession>A0A1E5Q121</accession>
<dbReference type="AlphaFoldDB" id="A0A1E5Q121"/>
<reference evidence="1 2" key="1">
    <citation type="submission" date="2016-08" db="EMBL/GenBank/DDBJ databases">
        <title>The complete genome of Streptomyces subrutilus 10-1-1.</title>
        <authorList>
            <person name="Chen X."/>
        </authorList>
    </citation>
    <scope>NUCLEOTIDE SEQUENCE [LARGE SCALE GENOMIC DNA]</scope>
    <source>
        <strain evidence="1 2">10-1-1</strain>
    </source>
</reference>
<dbReference type="STRING" id="36818.BGK67_04760"/>
<evidence type="ECO:0000313" key="1">
    <source>
        <dbReference type="EMBL" id="OEJ35481.1"/>
    </source>
</evidence>
<dbReference type="InterPro" id="IPR007061">
    <property type="entry name" value="MST-like"/>
</dbReference>
<sequence length="174" mass="19236">MFPAPGPDRRFTGPATGDERRLLAAFLADQRTTLELKCAGVEGELSRRSVEPSTLSLLGLVRHLADVERRWFRVVLAGQDVKPLFSSEADPDGGFDEAAAGPEAADEAWQAWRAEVAFAERFVAEAPDLDVEGDDAWRGRVCLRWVLVHMVEEYARHNGHADLLRERIDGAVGI</sequence>